<evidence type="ECO:0000313" key="3">
    <source>
        <dbReference type="EMBL" id="KAG2431132.1"/>
    </source>
</evidence>
<dbReference type="EMBL" id="JAEHOC010000025">
    <property type="protein sequence ID" value="KAG2431132.1"/>
    <property type="molecule type" value="Genomic_DNA"/>
</dbReference>
<dbReference type="OrthoDB" id="538402at2759"/>
<dbReference type="Proteomes" id="UP000650467">
    <property type="component" value="Unassembled WGS sequence"/>
</dbReference>
<sequence length="175" mass="17817">MRPPAADAAGAGARLSRPNAASPPPPPPLPPAAASPSDVVRQAYGAYGAWLAGGATDAAFGPLAACFAEDIVWQSNVNGGFRGQGTADLKRYFTWLAQANQARGFDIQQMIESGREVVVVVEHSGTGTVTGKQYSGTMVQLLAVDTAGRIASSKEFVGPAAVEALAGVPFPPPAA</sequence>
<organism evidence="3 4">
    <name type="scientific">Chlamydomonas incerta</name>
    <dbReference type="NCBI Taxonomy" id="51695"/>
    <lineage>
        <taxon>Eukaryota</taxon>
        <taxon>Viridiplantae</taxon>
        <taxon>Chlorophyta</taxon>
        <taxon>core chlorophytes</taxon>
        <taxon>Chlorophyceae</taxon>
        <taxon>CS clade</taxon>
        <taxon>Chlamydomonadales</taxon>
        <taxon>Chlamydomonadaceae</taxon>
        <taxon>Chlamydomonas</taxon>
    </lineage>
</organism>
<feature type="region of interest" description="Disordered" evidence="1">
    <location>
        <begin position="1"/>
        <end position="36"/>
    </location>
</feature>
<name>A0A835STE0_CHLIN</name>
<dbReference type="PANTHER" id="PTHR41252">
    <property type="entry name" value="BLR2505 PROTEIN"/>
    <property type="match status" value="1"/>
</dbReference>
<dbReference type="Pfam" id="PF12680">
    <property type="entry name" value="SnoaL_2"/>
    <property type="match status" value="1"/>
</dbReference>
<dbReference type="AlphaFoldDB" id="A0A835STE0"/>
<proteinExistence type="predicted"/>
<evidence type="ECO:0000313" key="4">
    <source>
        <dbReference type="Proteomes" id="UP000650467"/>
    </source>
</evidence>
<dbReference type="Gene3D" id="3.10.450.50">
    <property type="match status" value="1"/>
</dbReference>
<evidence type="ECO:0000256" key="1">
    <source>
        <dbReference type="SAM" id="MobiDB-lite"/>
    </source>
</evidence>
<protein>
    <recommendedName>
        <fullName evidence="2">SnoaL-like domain-containing protein</fullName>
    </recommendedName>
</protein>
<accession>A0A835STE0</accession>
<comment type="caution">
    <text evidence="3">The sequence shown here is derived from an EMBL/GenBank/DDBJ whole genome shotgun (WGS) entry which is preliminary data.</text>
</comment>
<keyword evidence="4" id="KW-1185">Reference proteome</keyword>
<feature type="compositionally biased region" description="Pro residues" evidence="1">
    <location>
        <begin position="21"/>
        <end position="33"/>
    </location>
</feature>
<evidence type="ECO:0000259" key="2">
    <source>
        <dbReference type="Pfam" id="PF12680"/>
    </source>
</evidence>
<feature type="domain" description="SnoaL-like" evidence="2">
    <location>
        <begin position="63"/>
        <end position="152"/>
    </location>
</feature>
<dbReference type="SUPFAM" id="SSF54427">
    <property type="entry name" value="NTF2-like"/>
    <property type="match status" value="1"/>
</dbReference>
<gene>
    <name evidence="3" type="ORF">HXX76_009662</name>
</gene>
<dbReference type="InterPro" id="IPR032710">
    <property type="entry name" value="NTF2-like_dom_sf"/>
</dbReference>
<feature type="compositionally biased region" description="Low complexity" evidence="1">
    <location>
        <begin position="1"/>
        <end position="20"/>
    </location>
</feature>
<reference evidence="3" key="1">
    <citation type="journal article" date="2020" name="bioRxiv">
        <title>Comparative genomics of Chlamydomonas.</title>
        <authorList>
            <person name="Craig R.J."/>
            <person name="Hasan A.R."/>
            <person name="Ness R.W."/>
            <person name="Keightley P.D."/>
        </authorList>
    </citation>
    <scope>NUCLEOTIDE SEQUENCE</scope>
    <source>
        <strain evidence="3">SAG 7.73</strain>
    </source>
</reference>
<dbReference type="InterPro" id="IPR037401">
    <property type="entry name" value="SnoaL-like"/>
</dbReference>
<dbReference type="PANTHER" id="PTHR41252:SF1">
    <property type="entry name" value="BLR2505 PROTEIN"/>
    <property type="match status" value="1"/>
</dbReference>